<accession>A0AB35U6L3</accession>
<feature type="transmembrane region" description="Helical" evidence="5">
    <location>
        <begin position="198"/>
        <end position="215"/>
    </location>
</feature>
<dbReference type="InterPro" id="IPR000412">
    <property type="entry name" value="ABC_2_transport"/>
</dbReference>
<feature type="transmembrane region" description="Helical" evidence="5">
    <location>
        <begin position="222"/>
        <end position="239"/>
    </location>
</feature>
<dbReference type="PANTHER" id="PTHR43229:SF2">
    <property type="entry name" value="NODULATION PROTEIN J"/>
    <property type="match status" value="1"/>
</dbReference>
<name>A0AB35U6L3_9FIRM</name>
<comment type="similarity">
    <text evidence="5">Belongs to the ABC-2 integral membrane protein family.</text>
</comment>
<evidence type="ECO:0000256" key="5">
    <source>
        <dbReference type="RuleBase" id="RU361157"/>
    </source>
</evidence>
<organism evidence="7 8">
    <name type="scientific">Grylomicrobium aquisgranensis</name>
    <dbReference type="NCBI Taxonomy" id="2926318"/>
    <lineage>
        <taxon>Bacteria</taxon>
        <taxon>Bacillati</taxon>
        <taxon>Bacillota</taxon>
        <taxon>Erysipelotrichia</taxon>
        <taxon>Erysipelotrichales</taxon>
        <taxon>Erysipelotrichaceae</taxon>
        <taxon>Grylomicrobium</taxon>
    </lineage>
</organism>
<comment type="subcellular location">
    <subcellularLocation>
        <location evidence="5">Cell membrane</location>
        <topology evidence="5">Multi-pass membrane protein</topology>
    </subcellularLocation>
    <subcellularLocation>
        <location evidence="1">Membrane</location>
        <topology evidence="1">Multi-pass membrane protein</topology>
    </subcellularLocation>
</comment>
<evidence type="ECO:0000256" key="2">
    <source>
        <dbReference type="ARBA" id="ARBA00022692"/>
    </source>
</evidence>
<feature type="transmembrane region" description="Helical" evidence="5">
    <location>
        <begin position="39"/>
        <end position="61"/>
    </location>
</feature>
<feature type="transmembrane region" description="Helical" evidence="5">
    <location>
        <begin position="251"/>
        <end position="270"/>
    </location>
</feature>
<feature type="transmembrane region" description="Helical" evidence="5">
    <location>
        <begin position="164"/>
        <end position="186"/>
    </location>
</feature>
<dbReference type="InterPro" id="IPR051784">
    <property type="entry name" value="Nod_factor_ABC_transporter"/>
</dbReference>
<gene>
    <name evidence="7" type="ORF">MOZ60_11095</name>
</gene>
<dbReference type="Pfam" id="PF01061">
    <property type="entry name" value="ABC2_membrane"/>
    <property type="match status" value="1"/>
</dbReference>
<feature type="domain" description="ABC transmembrane type-2" evidence="6">
    <location>
        <begin position="41"/>
        <end position="273"/>
    </location>
</feature>
<dbReference type="GO" id="GO:0043190">
    <property type="term" value="C:ATP-binding cassette (ABC) transporter complex"/>
    <property type="evidence" value="ECO:0007669"/>
    <property type="project" value="InterPro"/>
</dbReference>
<keyword evidence="4 5" id="KW-0472">Membrane</keyword>
<evidence type="ECO:0000313" key="7">
    <source>
        <dbReference type="EMBL" id="MDX8420625.1"/>
    </source>
</evidence>
<dbReference type="GO" id="GO:0140359">
    <property type="term" value="F:ABC-type transporter activity"/>
    <property type="evidence" value="ECO:0007669"/>
    <property type="project" value="InterPro"/>
</dbReference>
<evidence type="ECO:0000256" key="4">
    <source>
        <dbReference type="ARBA" id="ARBA00023136"/>
    </source>
</evidence>
<keyword evidence="8" id="KW-1185">Reference proteome</keyword>
<sequence length="284" mass="32574">MEKHETRNDHRLKTNLHIIRNVVVDRILQKYRAYPWSMLFENVINAILSVMLPLFIYYFIYHGNVSDSFVSYANTSDYVSYLIAGQMMGVFVFSSLMSTGYAILNDIHEGTFNHFLISPSSTMLFFIGAFIETLLQAIGQALVIWLLGLLLGVRGLLLSPGALLVVFVLLIISGFSVSIFLSTWIIYFKDTYLTESTLSLFISLFSGIFFPLAYMPGILRSISYVMPVTYLIKLFRALAIEKASLAESAYLIWPIILLSLFYFVIGYFWYERKVRKILVEKVLM</sequence>
<keyword evidence="2 5" id="KW-0812">Transmembrane</keyword>
<dbReference type="InterPro" id="IPR047817">
    <property type="entry name" value="ABC2_TM_bact-type"/>
</dbReference>
<feature type="transmembrane region" description="Helical" evidence="5">
    <location>
        <begin position="137"/>
        <end position="157"/>
    </location>
</feature>
<dbReference type="InterPro" id="IPR013525">
    <property type="entry name" value="ABC2_TM"/>
</dbReference>
<feature type="transmembrane region" description="Helical" evidence="5">
    <location>
        <begin position="111"/>
        <end position="131"/>
    </location>
</feature>
<evidence type="ECO:0000256" key="3">
    <source>
        <dbReference type="ARBA" id="ARBA00022989"/>
    </source>
</evidence>
<keyword evidence="5" id="KW-0813">Transport</keyword>
<evidence type="ECO:0000313" key="8">
    <source>
        <dbReference type="Proteomes" id="UP001286174"/>
    </source>
</evidence>
<keyword evidence="3 5" id="KW-1133">Transmembrane helix</keyword>
<evidence type="ECO:0000256" key="1">
    <source>
        <dbReference type="ARBA" id="ARBA00004141"/>
    </source>
</evidence>
<dbReference type="PANTHER" id="PTHR43229">
    <property type="entry name" value="NODULATION PROTEIN J"/>
    <property type="match status" value="1"/>
</dbReference>
<dbReference type="Proteomes" id="UP001286174">
    <property type="component" value="Unassembled WGS sequence"/>
</dbReference>
<dbReference type="RefSeq" id="WP_370596729.1">
    <property type="nucleotide sequence ID" value="NZ_JALBUR010000055.1"/>
</dbReference>
<reference evidence="7 8" key="1">
    <citation type="submission" date="2022-03" db="EMBL/GenBank/DDBJ databases">
        <title>Novel taxa within the pig intestine.</title>
        <authorList>
            <person name="Wylensek D."/>
            <person name="Bishof K."/>
            <person name="Afrizal A."/>
            <person name="Clavel T."/>
        </authorList>
    </citation>
    <scope>NUCLEOTIDE SEQUENCE [LARGE SCALE GENOMIC DNA]</scope>
    <source>
        <strain evidence="7 8">CLA-KB-P133</strain>
    </source>
</reference>
<feature type="transmembrane region" description="Helical" evidence="5">
    <location>
        <begin position="81"/>
        <end position="104"/>
    </location>
</feature>
<dbReference type="AlphaFoldDB" id="A0AB35U6L3"/>
<dbReference type="PIRSF" id="PIRSF006648">
    <property type="entry name" value="DrrB"/>
    <property type="match status" value="1"/>
</dbReference>
<dbReference type="PROSITE" id="PS51012">
    <property type="entry name" value="ABC_TM2"/>
    <property type="match status" value="1"/>
</dbReference>
<dbReference type="EMBL" id="JALBUR010000055">
    <property type="protein sequence ID" value="MDX8420625.1"/>
    <property type="molecule type" value="Genomic_DNA"/>
</dbReference>
<proteinExistence type="inferred from homology"/>
<evidence type="ECO:0000259" key="6">
    <source>
        <dbReference type="PROSITE" id="PS51012"/>
    </source>
</evidence>
<keyword evidence="5" id="KW-1003">Cell membrane</keyword>
<protein>
    <recommendedName>
        <fullName evidence="5">Transport permease protein</fullName>
    </recommendedName>
</protein>
<comment type="caution">
    <text evidence="7">The sequence shown here is derived from an EMBL/GenBank/DDBJ whole genome shotgun (WGS) entry which is preliminary data.</text>
</comment>